<name>A0A562VIB2_9BACT</name>
<dbReference type="Proteomes" id="UP000319449">
    <property type="component" value="Unassembled WGS sequence"/>
</dbReference>
<sequence length="133" mass="14467">MRVVFDTNIYISAFITPGGRAETAWLRAVHGEVELFTSVPILTETARKLREKFRWDDEHITAAVKHVAAVGTVVKPSGKLAVLTDEPDNRILECALEAKAGVIVTGDRHLLDLGTYEGVVIATLAAFLEGNIP</sequence>
<dbReference type="InterPro" id="IPR029060">
    <property type="entry name" value="PIN-like_dom_sf"/>
</dbReference>
<dbReference type="AlphaFoldDB" id="A0A562VIB2"/>
<evidence type="ECO:0000313" key="2">
    <source>
        <dbReference type="EMBL" id="TWJ17612.1"/>
    </source>
</evidence>
<evidence type="ECO:0000259" key="1">
    <source>
        <dbReference type="Pfam" id="PF13470"/>
    </source>
</evidence>
<dbReference type="NCBIfam" id="TIGR00305">
    <property type="entry name" value="putative toxin-antitoxin system toxin component, PIN family"/>
    <property type="match status" value="1"/>
</dbReference>
<dbReference type="InterPro" id="IPR002850">
    <property type="entry name" value="PIN_toxin-like"/>
</dbReference>
<feature type="domain" description="PIN" evidence="1">
    <location>
        <begin position="2"/>
        <end position="109"/>
    </location>
</feature>
<reference evidence="2 3" key="1">
    <citation type="submission" date="2019-07" db="EMBL/GenBank/DDBJ databases">
        <title>Genomic Encyclopedia of Archaeal and Bacterial Type Strains, Phase II (KMG-II): from individual species to whole genera.</title>
        <authorList>
            <person name="Goeker M."/>
        </authorList>
    </citation>
    <scope>NUCLEOTIDE SEQUENCE [LARGE SCALE GENOMIC DNA]</scope>
    <source>
        <strain evidence="2 3">ATCC BAA-1139</strain>
    </source>
</reference>
<dbReference type="EMBL" id="VLLN01000020">
    <property type="protein sequence ID" value="TWJ17612.1"/>
    <property type="molecule type" value="Genomic_DNA"/>
</dbReference>
<dbReference type="PANTHER" id="PTHR34610">
    <property type="entry name" value="SSL7007 PROTEIN"/>
    <property type="match status" value="1"/>
</dbReference>
<protein>
    <submittedName>
        <fullName evidence="2">Putative PIN family toxin of toxin-antitoxin system</fullName>
    </submittedName>
</protein>
<dbReference type="Pfam" id="PF13470">
    <property type="entry name" value="PIN_3"/>
    <property type="match status" value="1"/>
</dbReference>
<dbReference type="OrthoDB" id="9798108at2"/>
<comment type="caution">
    <text evidence="2">The sequence shown here is derived from an EMBL/GenBank/DDBJ whole genome shotgun (WGS) entry which is preliminary data.</text>
</comment>
<dbReference type="SUPFAM" id="SSF88723">
    <property type="entry name" value="PIN domain-like"/>
    <property type="match status" value="1"/>
</dbReference>
<proteinExistence type="predicted"/>
<dbReference type="InterPro" id="IPR002716">
    <property type="entry name" value="PIN_dom"/>
</dbReference>
<gene>
    <name evidence="2" type="ORF">JN12_03007</name>
</gene>
<accession>A0A562VIB2</accession>
<dbReference type="PANTHER" id="PTHR34610:SF3">
    <property type="entry name" value="SSL7007 PROTEIN"/>
    <property type="match status" value="1"/>
</dbReference>
<organism evidence="2 3">
    <name type="scientific">Geobacter argillaceus</name>
    <dbReference type="NCBI Taxonomy" id="345631"/>
    <lineage>
        <taxon>Bacteria</taxon>
        <taxon>Pseudomonadati</taxon>
        <taxon>Thermodesulfobacteriota</taxon>
        <taxon>Desulfuromonadia</taxon>
        <taxon>Geobacterales</taxon>
        <taxon>Geobacteraceae</taxon>
        <taxon>Geobacter</taxon>
    </lineage>
</organism>
<keyword evidence="3" id="KW-1185">Reference proteome</keyword>
<evidence type="ECO:0000313" key="3">
    <source>
        <dbReference type="Proteomes" id="UP000319449"/>
    </source>
</evidence>
<dbReference type="RefSeq" id="WP_145024203.1">
    <property type="nucleotide sequence ID" value="NZ_VLLN01000020.1"/>
</dbReference>